<reference evidence="1 2" key="1">
    <citation type="submission" date="2024-04" db="EMBL/GenBank/DDBJ databases">
        <authorList>
            <person name="Fracassetti M."/>
        </authorList>
    </citation>
    <scope>NUCLEOTIDE SEQUENCE [LARGE SCALE GENOMIC DNA]</scope>
</reference>
<gene>
    <name evidence="1" type="ORF">LTRI10_LOCUS8910</name>
</gene>
<name>A0AAV2CYC3_9ROSI</name>
<evidence type="ECO:0000313" key="1">
    <source>
        <dbReference type="EMBL" id="CAL1361540.1"/>
    </source>
</evidence>
<sequence>MKQKEKMMIVITFDNEEEQSFESTMEVKEKRQEFFDVMDYYNEMVSQVEKPQDIRNFIQATQHQNQITRRRKVLLLMCQSWMHLNLSNTMGNKNPIEEMKL</sequence>
<protein>
    <submittedName>
        <fullName evidence="1">Uncharacterized protein</fullName>
    </submittedName>
</protein>
<accession>A0AAV2CYC3</accession>
<dbReference type="Proteomes" id="UP001497516">
    <property type="component" value="Chromosome 10"/>
</dbReference>
<proteinExistence type="predicted"/>
<dbReference type="EMBL" id="OZ034814">
    <property type="protein sequence ID" value="CAL1361540.1"/>
    <property type="molecule type" value="Genomic_DNA"/>
</dbReference>
<keyword evidence="2" id="KW-1185">Reference proteome</keyword>
<dbReference type="AlphaFoldDB" id="A0AAV2CYC3"/>
<organism evidence="1 2">
    <name type="scientific">Linum trigynum</name>
    <dbReference type="NCBI Taxonomy" id="586398"/>
    <lineage>
        <taxon>Eukaryota</taxon>
        <taxon>Viridiplantae</taxon>
        <taxon>Streptophyta</taxon>
        <taxon>Embryophyta</taxon>
        <taxon>Tracheophyta</taxon>
        <taxon>Spermatophyta</taxon>
        <taxon>Magnoliopsida</taxon>
        <taxon>eudicotyledons</taxon>
        <taxon>Gunneridae</taxon>
        <taxon>Pentapetalae</taxon>
        <taxon>rosids</taxon>
        <taxon>fabids</taxon>
        <taxon>Malpighiales</taxon>
        <taxon>Linaceae</taxon>
        <taxon>Linum</taxon>
    </lineage>
</organism>
<evidence type="ECO:0000313" key="2">
    <source>
        <dbReference type="Proteomes" id="UP001497516"/>
    </source>
</evidence>